<proteinExistence type="predicted"/>
<gene>
    <name evidence="2" type="ORF">U9M48_001619</name>
</gene>
<reference evidence="2 3" key="1">
    <citation type="submission" date="2024-02" db="EMBL/GenBank/DDBJ databases">
        <title>High-quality chromosome-scale genome assembly of Pensacola bahiagrass (Paspalum notatum Flugge var. saurae).</title>
        <authorList>
            <person name="Vega J.M."/>
            <person name="Podio M."/>
            <person name="Orjuela J."/>
            <person name="Siena L.A."/>
            <person name="Pessino S.C."/>
            <person name="Combes M.C."/>
            <person name="Mariac C."/>
            <person name="Albertini E."/>
            <person name="Pupilli F."/>
            <person name="Ortiz J.P.A."/>
            <person name="Leblanc O."/>
        </authorList>
    </citation>
    <scope>NUCLEOTIDE SEQUENCE [LARGE SCALE GENOMIC DNA]</scope>
    <source>
        <strain evidence="2">R1</strain>
        <tissue evidence="2">Leaf</tissue>
    </source>
</reference>
<evidence type="ECO:0000313" key="3">
    <source>
        <dbReference type="Proteomes" id="UP001341281"/>
    </source>
</evidence>
<evidence type="ECO:0000313" key="2">
    <source>
        <dbReference type="EMBL" id="WVZ50360.1"/>
    </source>
</evidence>
<feature type="region of interest" description="Disordered" evidence="1">
    <location>
        <begin position="1"/>
        <end position="35"/>
    </location>
</feature>
<sequence>MAIAPLERLEDDPTAPRPGPMPLERRSQGRRASATVEVRRGLGTGAVEESAAAFAEAVLVKNAILDGVVELPENGGVEGRDDELHGESRHHTHLLVAGVLPRVLLLVTRTRAACVITAANAEIQAMNVLLKKLGDNSTQVLTGADAMAACRATFGKHLSAGKRDAIRELFPGTVWVEEVPSPCVA</sequence>
<protein>
    <submittedName>
        <fullName evidence="2">Uncharacterized protein</fullName>
    </submittedName>
</protein>
<evidence type="ECO:0000256" key="1">
    <source>
        <dbReference type="SAM" id="MobiDB-lite"/>
    </source>
</evidence>
<dbReference type="AlphaFoldDB" id="A0AAQ3PIE9"/>
<dbReference type="EMBL" id="CP144745">
    <property type="protein sequence ID" value="WVZ50360.1"/>
    <property type="molecule type" value="Genomic_DNA"/>
</dbReference>
<accession>A0AAQ3PIE9</accession>
<keyword evidence="3" id="KW-1185">Reference proteome</keyword>
<dbReference type="Proteomes" id="UP001341281">
    <property type="component" value="Chromosome 01"/>
</dbReference>
<organism evidence="2 3">
    <name type="scientific">Paspalum notatum var. saurae</name>
    <dbReference type="NCBI Taxonomy" id="547442"/>
    <lineage>
        <taxon>Eukaryota</taxon>
        <taxon>Viridiplantae</taxon>
        <taxon>Streptophyta</taxon>
        <taxon>Embryophyta</taxon>
        <taxon>Tracheophyta</taxon>
        <taxon>Spermatophyta</taxon>
        <taxon>Magnoliopsida</taxon>
        <taxon>Liliopsida</taxon>
        <taxon>Poales</taxon>
        <taxon>Poaceae</taxon>
        <taxon>PACMAD clade</taxon>
        <taxon>Panicoideae</taxon>
        <taxon>Andropogonodae</taxon>
        <taxon>Paspaleae</taxon>
        <taxon>Paspalinae</taxon>
        <taxon>Paspalum</taxon>
    </lineage>
</organism>
<name>A0AAQ3PIE9_PASNO</name>